<dbReference type="RefSeq" id="WP_019042155.1">
    <property type="nucleotide sequence ID" value="NZ_CP006704.1"/>
</dbReference>
<dbReference type="HOGENOM" id="CLU_2536817_0_0_4"/>
<gene>
    <name evidence="1" type="ORF">O987_14625</name>
</gene>
<evidence type="ECO:0000313" key="2">
    <source>
        <dbReference type="Proteomes" id="UP000028782"/>
    </source>
</evidence>
<name>A0A076PMT9_COMTE</name>
<proteinExistence type="predicted"/>
<dbReference type="KEGG" id="ctes:O987_14625"/>
<organism evidence="1 2">
    <name type="scientific">Comamonas testosteroni TK102</name>
    <dbReference type="NCBI Taxonomy" id="1392005"/>
    <lineage>
        <taxon>Bacteria</taxon>
        <taxon>Pseudomonadati</taxon>
        <taxon>Pseudomonadota</taxon>
        <taxon>Betaproteobacteria</taxon>
        <taxon>Burkholderiales</taxon>
        <taxon>Comamonadaceae</taxon>
        <taxon>Comamonas</taxon>
    </lineage>
</organism>
<accession>A0A076PMT9</accession>
<dbReference type="AlphaFoldDB" id="A0A076PMT9"/>
<protein>
    <submittedName>
        <fullName evidence="1">Uncharacterized protein</fullName>
    </submittedName>
</protein>
<dbReference type="Proteomes" id="UP000028782">
    <property type="component" value="Chromosome"/>
</dbReference>
<dbReference type="EMBL" id="CP006704">
    <property type="protein sequence ID" value="AIJ47038.1"/>
    <property type="molecule type" value="Genomic_DNA"/>
</dbReference>
<reference evidence="1 2" key="1">
    <citation type="journal article" date="2014" name="Genome Announc.">
        <title>Complete Genome Sequence of Polychlorinated Biphenyl Degrader Comamonas testosteroni TK102 (NBRC 109938).</title>
        <authorList>
            <person name="Fukuda K."/>
            <person name="Hosoyama A."/>
            <person name="Tsuchikane K."/>
            <person name="Ohji S."/>
            <person name="Yamazoe A."/>
            <person name="Fujita N."/>
            <person name="Shintani M."/>
            <person name="Kimbara K."/>
        </authorList>
    </citation>
    <scope>NUCLEOTIDE SEQUENCE [LARGE SCALE GENOMIC DNA]</scope>
    <source>
        <strain evidence="1">TK102</strain>
    </source>
</reference>
<evidence type="ECO:0000313" key="1">
    <source>
        <dbReference type="EMBL" id="AIJ47038.1"/>
    </source>
</evidence>
<sequence>MHELEEAARDVVDSWESGDLAGAVTQLGRLLNNQDLNRAECADAIARAREIHANDQCVIDPLPLVAPAEDGTYVAAWLWIPNP</sequence>